<name>A0AAD5RXH2_9PEZI</name>
<keyword evidence="3" id="KW-1185">Reference proteome</keyword>
<sequence>MPSPTALTIYVFGISSLAAGIVNLINPSSALSTFSLPFEALPAVNGNSLAAIAMGIYYPLLAYQENRAFFMFTIPMRCLTATVFVRQGGNWKIAGLWEGGGAVLTMLALVWEAWSAAAVGKHGNAEWKGNKRDD</sequence>
<accession>A0AAD5RXH2</accession>
<keyword evidence="1" id="KW-0472">Membrane</keyword>
<comment type="caution">
    <text evidence="2">The sequence shown here is derived from an EMBL/GenBank/DDBJ whole genome shotgun (WGS) entry which is preliminary data.</text>
</comment>
<evidence type="ECO:0000256" key="1">
    <source>
        <dbReference type="SAM" id="Phobius"/>
    </source>
</evidence>
<evidence type="ECO:0000313" key="2">
    <source>
        <dbReference type="EMBL" id="KAJ2905280.1"/>
    </source>
</evidence>
<reference evidence="2" key="1">
    <citation type="submission" date="2022-07" db="EMBL/GenBank/DDBJ databases">
        <title>Draft genome sequence of Zalerion maritima ATCC 34329, a (micro)plastics degrading marine fungus.</title>
        <authorList>
            <person name="Paco A."/>
            <person name="Goncalves M.F.M."/>
            <person name="Rocha-Santos T.A.P."/>
            <person name="Alves A."/>
        </authorList>
    </citation>
    <scope>NUCLEOTIDE SEQUENCE</scope>
    <source>
        <strain evidence="2">ATCC 34329</strain>
    </source>
</reference>
<feature type="transmembrane region" description="Helical" evidence="1">
    <location>
        <begin position="7"/>
        <end position="25"/>
    </location>
</feature>
<dbReference type="Proteomes" id="UP001201980">
    <property type="component" value="Unassembled WGS sequence"/>
</dbReference>
<keyword evidence="1" id="KW-0812">Transmembrane</keyword>
<evidence type="ECO:0000313" key="3">
    <source>
        <dbReference type="Proteomes" id="UP001201980"/>
    </source>
</evidence>
<organism evidence="2 3">
    <name type="scientific">Zalerion maritima</name>
    <dbReference type="NCBI Taxonomy" id="339359"/>
    <lineage>
        <taxon>Eukaryota</taxon>
        <taxon>Fungi</taxon>
        <taxon>Dikarya</taxon>
        <taxon>Ascomycota</taxon>
        <taxon>Pezizomycotina</taxon>
        <taxon>Sordariomycetes</taxon>
        <taxon>Lulworthiomycetidae</taxon>
        <taxon>Lulworthiales</taxon>
        <taxon>Lulworthiaceae</taxon>
        <taxon>Zalerion</taxon>
    </lineage>
</organism>
<feature type="transmembrane region" description="Helical" evidence="1">
    <location>
        <begin position="45"/>
        <end position="63"/>
    </location>
</feature>
<protein>
    <submittedName>
        <fullName evidence="2">Uncharacterized protein</fullName>
    </submittedName>
</protein>
<gene>
    <name evidence="2" type="ORF">MKZ38_005793</name>
</gene>
<dbReference type="AlphaFoldDB" id="A0AAD5RXH2"/>
<keyword evidence="1" id="KW-1133">Transmembrane helix</keyword>
<dbReference type="EMBL" id="JAKWBI020000034">
    <property type="protein sequence ID" value="KAJ2905280.1"/>
    <property type="molecule type" value="Genomic_DNA"/>
</dbReference>
<proteinExistence type="predicted"/>